<evidence type="ECO:0000313" key="1">
    <source>
        <dbReference type="EMBL" id="MCH83100.1"/>
    </source>
</evidence>
<dbReference type="EMBL" id="LXQA010004654">
    <property type="protein sequence ID" value="MCH83100.1"/>
    <property type="molecule type" value="Genomic_DNA"/>
</dbReference>
<feature type="non-terminal residue" evidence="1">
    <location>
        <position position="1"/>
    </location>
</feature>
<evidence type="ECO:0000313" key="2">
    <source>
        <dbReference type="Proteomes" id="UP000265520"/>
    </source>
</evidence>
<sequence>KEILVVPLLDIVKEDCLIWREQNGMYTVRTGYKLLMQEKGEWGGRGGQENVSQQKSGFANIMFNVRPFVNYARKKQRTIGTFSSVVK</sequence>
<comment type="caution">
    <text evidence="1">The sequence shown here is derived from an EMBL/GenBank/DDBJ whole genome shotgun (WGS) entry which is preliminary data.</text>
</comment>
<protein>
    <submittedName>
        <fullName evidence="1">Uncharacterized protein</fullName>
    </submittedName>
</protein>
<keyword evidence="2" id="KW-1185">Reference proteome</keyword>
<gene>
    <name evidence="1" type="ORF">A2U01_0003915</name>
</gene>
<reference evidence="1 2" key="1">
    <citation type="journal article" date="2018" name="Front. Plant Sci.">
        <title>Red Clover (Trifolium pratense) and Zigzag Clover (T. medium) - A Picture of Genomic Similarities and Differences.</title>
        <authorList>
            <person name="Dluhosova J."/>
            <person name="Istvanek J."/>
            <person name="Nedelnik J."/>
            <person name="Repkova J."/>
        </authorList>
    </citation>
    <scope>NUCLEOTIDE SEQUENCE [LARGE SCALE GENOMIC DNA]</scope>
    <source>
        <strain evidence="2">cv. 10/8</strain>
        <tissue evidence="1">Leaf</tissue>
    </source>
</reference>
<dbReference type="Proteomes" id="UP000265520">
    <property type="component" value="Unassembled WGS sequence"/>
</dbReference>
<organism evidence="1 2">
    <name type="scientific">Trifolium medium</name>
    <dbReference type="NCBI Taxonomy" id="97028"/>
    <lineage>
        <taxon>Eukaryota</taxon>
        <taxon>Viridiplantae</taxon>
        <taxon>Streptophyta</taxon>
        <taxon>Embryophyta</taxon>
        <taxon>Tracheophyta</taxon>
        <taxon>Spermatophyta</taxon>
        <taxon>Magnoliopsida</taxon>
        <taxon>eudicotyledons</taxon>
        <taxon>Gunneridae</taxon>
        <taxon>Pentapetalae</taxon>
        <taxon>rosids</taxon>
        <taxon>fabids</taxon>
        <taxon>Fabales</taxon>
        <taxon>Fabaceae</taxon>
        <taxon>Papilionoideae</taxon>
        <taxon>50 kb inversion clade</taxon>
        <taxon>NPAAA clade</taxon>
        <taxon>Hologalegina</taxon>
        <taxon>IRL clade</taxon>
        <taxon>Trifolieae</taxon>
        <taxon>Trifolium</taxon>
    </lineage>
</organism>
<name>A0A392M6P0_9FABA</name>
<accession>A0A392M6P0</accession>
<dbReference type="AlphaFoldDB" id="A0A392M6P0"/>
<proteinExistence type="predicted"/>